<keyword evidence="4" id="KW-1185">Reference proteome</keyword>
<dbReference type="SUPFAM" id="SSF111331">
    <property type="entry name" value="NAD kinase/diacylglycerol kinase-like"/>
    <property type="match status" value="1"/>
</dbReference>
<gene>
    <name evidence="3" type="ORF">C8A04DRAFT_9702</name>
</gene>
<dbReference type="GO" id="GO:0046512">
    <property type="term" value="P:sphingosine biosynthetic process"/>
    <property type="evidence" value="ECO:0007669"/>
    <property type="project" value="TreeGrafter"/>
</dbReference>
<dbReference type="PANTHER" id="PTHR12358:SF31">
    <property type="entry name" value="ACYLGLYCEROL KINASE, MITOCHONDRIAL"/>
    <property type="match status" value="1"/>
</dbReference>
<dbReference type="PROSITE" id="PS50146">
    <property type="entry name" value="DAGK"/>
    <property type="match status" value="1"/>
</dbReference>
<dbReference type="GO" id="GO:0016773">
    <property type="term" value="F:phosphotransferase activity, alcohol group as acceptor"/>
    <property type="evidence" value="ECO:0007669"/>
    <property type="project" value="UniProtKB-ARBA"/>
</dbReference>
<dbReference type="Pfam" id="PF00781">
    <property type="entry name" value="DAGK_cat"/>
    <property type="match status" value="1"/>
</dbReference>
<dbReference type="InterPro" id="IPR055916">
    <property type="entry name" value="DUF7493"/>
</dbReference>
<dbReference type="GO" id="GO:0001727">
    <property type="term" value="F:lipid kinase activity"/>
    <property type="evidence" value="ECO:0007669"/>
    <property type="project" value="UniProtKB-ARBA"/>
</dbReference>
<dbReference type="SMART" id="SM00046">
    <property type="entry name" value="DAGKc"/>
    <property type="match status" value="1"/>
</dbReference>
<reference evidence="3" key="2">
    <citation type="submission" date="2023-05" db="EMBL/GenBank/DDBJ databases">
        <authorList>
            <consortium name="Lawrence Berkeley National Laboratory"/>
            <person name="Steindorff A."/>
            <person name="Hensen N."/>
            <person name="Bonometti L."/>
            <person name="Westerberg I."/>
            <person name="Brannstrom I.O."/>
            <person name="Guillou S."/>
            <person name="Cros-Aarteil S."/>
            <person name="Calhoun S."/>
            <person name="Haridas S."/>
            <person name="Kuo A."/>
            <person name="Mondo S."/>
            <person name="Pangilinan J."/>
            <person name="Riley R."/>
            <person name="Labutti K."/>
            <person name="Andreopoulos B."/>
            <person name="Lipzen A."/>
            <person name="Chen C."/>
            <person name="Yanf M."/>
            <person name="Daum C."/>
            <person name="Ng V."/>
            <person name="Clum A."/>
            <person name="Ohm R."/>
            <person name="Martin F."/>
            <person name="Silar P."/>
            <person name="Natvig D."/>
            <person name="Lalanne C."/>
            <person name="Gautier V."/>
            <person name="Ament-Velasquez S.L."/>
            <person name="Kruys A."/>
            <person name="Hutchinson M.I."/>
            <person name="Powell A.J."/>
            <person name="Barry K."/>
            <person name="Miller A.N."/>
            <person name="Grigoriev I.V."/>
            <person name="Debuchy R."/>
            <person name="Gladieux P."/>
            <person name="Thoren M.H."/>
            <person name="Johannesson H."/>
        </authorList>
    </citation>
    <scope>NUCLEOTIDE SEQUENCE</scope>
    <source>
        <strain evidence="3">CBS 141.50</strain>
    </source>
</reference>
<dbReference type="PANTHER" id="PTHR12358">
    <property type="entry name" value="SPHINGOSINE KINASE"/>
    <property type="match status" value="1"/>
</dbReference>
<dbReference type="GO" id="GO:0005737">
    <property type="term" value="C:cytoplasm"/>
    <property type="evidence" value="ECO:0007669"/>
    <property type="project" value="TreeGrafter"/>
</dbReference>
<evidence type="ECO:0000259" key="2">
    <source>
        <dbReference type="PROSITE" id="PS50146"/>
    </source>
</evidence>
<dbReference type="GeneID" id="87822199"/>
<name>A0AAN6V847_9PEZI</name>
<dbReference type="InterPro" id="IPR016064">
    <property type="entry name" value="NAD/diacylglycerol_kinase_sf"/>
</dbReference>
<dbReference type="Pfam" id="PF24321">
    <property type="entry name" value="DUF7493"/>
    <property type="match status" value="1"/>
</dbReference>
<feature type="compositionally biased region" description="Basic and acidic residues" evidence="1">
    <location>
        <begin position="382"/>
        <end position="392"/>
    </location>
</feature>
<reference evidence="3" key="1">
    <citation type="journal article" date="2023" name="Mol. Phylogenet. Evol.">
        <title>Genome-scale phylogeny and comparative genomics of the fungal order Sordariales.</title>
        <authorList>
            <person name="Hensen N."/>
            <person name="Bonometti L."/>
            <person name="Westerberg I."/>
            <person name="Brannstrom I.O."/>
            <person name="Guillou S."/>
            <person name="Cros-Aarteil S."/>
            <person name="Calhoun S."/>
            <person name="Haridas S."/>
            <person name="Kuo A."/>
            <person name="Mondo S."/>
            <person name="Pangilinan J."/>
            <person name="Riley R."/>
            <person name="LaButti K."/>
            <person name="Andreopoulos B."/>
            <person name="Lipzen A."/>
            <person name="Chen C."/>
            <person name="Yan M."/>
            <person name="Daum C."/>
            <person name="Ng V."/>
            <person name="Clum A."/>
            <person name="Steindorff A."/>
            <person name="Ohm R.A."/>
            <person name="Martin F."/>
            <person name="Silar P."/>
            <person name="Natvig D.O."/>
            <person name="Lalanne C."/>
            <person name="Gautier V."/>
            <person name="Ament-Velasquez S.L."/>
            <person name="Kruys A."/>
            <person name="Hutchinson M.I."/>
            <person name="Powell A.J."/>
            <person name="Barry K."/>
            <person name="Miller A.N."/>
            <person name="Grigoriev I.V."/>
            <person name="Debuchy R."/>
            <person name="Gladieux P."/>
            <person name="Hiltunen Thoren M."/>
            <person name="Johannesson H."/>
        </authorList>
    </citation>
    <scope>NUCLEOTIDE SEQUENCE</scope>
    <source>
        <strain evidence="3">CBS 141.50</strain>
    </source>
</reference>
<keyword evidence="3" id="KW-0418">Kinase</keyword>
<dbReference type="Proteomes" id="UP001302676">
    <property type="component" value="Unassembled WGS sequence"/>
</dbReference>
<evidence type="ECO:0000313" key="3">
    <source>
        <dbReference type="EMBL" id="KAK4146545.1"/>
    </source>
</evidence>
<organism evidence="3 4">
    <name type="scientific">Dichotomopilus funicola</name>
    <dbReference type="NCBI Taxonomy" id="1934379"/>
    <lineage>
        <taxon>Eukaryota</taxon>
        <taxon>Fungi</taxon>
        <taxon>Dikarya</taxon>
        <taxon>Ascomycota</taxon>
        <taxon>Pezizomycotina</taxon>
        <taxon>Sordariomycetes</taxon>
        <taxon>Sordariomycetidae</taxon>
        <taxon>Sordariales</taxon>
        <taxon>Chaetomiaceae</taxon>
        <taxon>Dichotomopilus</taxon>
    </lineage>
</organism>
<feature type="compositionally biased region" description="Polar residues" evidence="1">
    <location>
        <begin position="11"/>
        <end position="20"/>
    </location>
</feature>
<evidence type="ECO:0000256" key="1">
    <source>
        <dbReference type="SAM" id="MobiDB-lite"/>
    </source>
</evidence>
<dbReference type="Gene3D" id="2.60.200.40">
    <property type="match status" value="1"/>
</dbReference>
<comment type="caution">
    <text evidence="3">The sequence shown here is derived from an EMBL/GenBank/DDBJ whole genome shotgun (WGS) entry which is preliminary data.</text>
</comment>
<dbReference type="InterPro" id="IPR001206">
    <property type="entry name" value="Diacylglycerol_kinase_cat_dom"/>
</dbReference>
<dbReference type="InterPro" id="IPR050187">
    <property type="entry name" value="Lipid_Phosphate_FormReg"/>
</dbReference>
<dbReference type="Gene3D" id="3.40.50.10330">
    <property type="entry name" value="Probable inorganic polyphosphate/atp-NAD kinase, domain 1"/>
    <property type="match status" value="1"/>
</dbReference>
<protein>
    <submittedName>
        <fullName evidence="3">ATP-NAD kinase-like domain-containing protein</fullName>
    </submittedName>
</protein>
<feature type="compositionally biased region" description="Gly residues" evidence="1">
    <location>
        <begin position="22"/>
        <end position="33"/>
    </location>
</feature>
<dbReference type="GO" id="GO:0016020">
    <property type="term" value="C:membrane"/>
    <property type="evidence" value="ECO:0007669"/>
    <property type="project" value="TreeGrafter"/>
</dbReference>
<dbReference type="EMBL" id="MU853560">
    <property type="protein sequence ID" value="KAK4146545.1"/>
    <property type="molecule type" value="Genomic_DNA"/>
</dbReference>
<proteinExistence type="predicted"/>
<accession>A0AAN6V847</accession>
<keyword evidence="3" id="KW-0808">Transferase</keyword>
<feature type="region of interest" description="Disordered" evidence="1">
    <location>
        <begin position="1"/>
        <end position="33"/>
    </location>
</feature>
<evidence type="ECO:0000313" key="4">
    <source>
        <dbReference type="Proteomes" id="UP001302676"/>
    </source>
</evidence>
<feature type="region of interest" description="Disordered" evidence="1">
    <location>
        <begin position="366"/>
        <end position="402"/>
    </location>
</feature>
<dbReference type="AlphaFoldDB" id="A0AAN6V847"/>
<dbReference type="RefSeq" id="XP_062639916.1">
    <property type="nucleotide sequence ID" value="XM_062785586.1"/>
</dbReference>
<sequence>MDPGVAKGSVGTDQFHSTDNGSGSGRASGEAGDGAGERVLVLSPGVTLTLGQDALLLSGQLATKPSRSCIPCVGLPGSDGTPASIPYYNILWAEATSDHRWLLIDYADLSNPNDAKVRNAKFATPQLVSEQTSAGVGDQVAPWIDRLLDLAYAHSVRRKRAWVLVNPHAGPGGAEKTWENEVRPFFEAARMPLTVVRTAYSGQAVDLARDLDIDDFDIAIPCSGDGLPHEVFNGLAKRPDARRALAKIAVCHIPCGSGNAMSCNLYGSHRPTLAALAIVKGVPTPLDLASITHGDGQRTLSFLSQAVGMVAEVDLGTEHLRWMGAARFTCGGLMLALQRKTYPCDIAVKVEIENKEDVKKHYRQHIANRDHKTPEAGPGESQQDKNAADTRTDGPGLPPLKYGTSMDKLPEGWELIPYEKLGMFYCGIMAYMAPDANFFPAALANDGLMDLITIDGDISPFKSIGLQLSVESGQFFDSPLVAYRKVSAYRIIPRNQETGYISIDGEAIDFGPFQAEIHPGLGLTLSKNGVFEAPGPLE</sequence>
<dbReference type="InterPro" id="IPR017438">
    <property type="entry name" value="ATP-NAD_kinase_N"/>
</dbReference>
<feature type="domain" description="DAGKc" evidence="2">
    <location>
        <begin position="156"/>
        <end position="295"/>
    </location>
</feature>